<dbReference type="KEGG" id="tpx:Turpa_1210"/>
<name>I4B3K1_TURPD</name>
<feature type="domain" description="Serine aminopeptidase S33" evidence="5">
    <location>
        <begin position="28"/>
        <end position="265"/>
    </location>
</feature>
<evidence type="ECO:0000256" key="3">
    <source>
        <dbReference type="ARBA" id="ARBA00013254"/>
    </source>
</evidence>
<dbReference type="EC" id="3.1.1.23" evidence="3"/>
<evidence type="ECO:0000313" key="7">
    <source>
        <dbReference type="Proteomes" id="UP000006048"/>
    </source>
</evidence>
<reference evidence="6 7" key="1">
    <citation type="submission" date="2012-06" db="EMBL/GenBank/DDBJ databases">
        <title>The complete chromosome of genome of Turneriella parva DSM 21527.</title>
        <authorList>
            <consortium name="US DOE Joint Genome Institute (JGI-PGF)"/>
            <person name="Lucas S."/>
            <person name="Han J."/>
            <person name="Lapidus A."/>
            <person name="Bruce D."/>
            <person name="Goodwin L."/>
            <person name="Pitluck S."/>
            <person name="Peters L."/>
            <person name="Kyrpides N."/>
            <person name="Mavromatis K."/>
            <person name="Ivanova N."/>
            <person name="Mikhailova N."/>
            <person name="Chertkov O."/>
            <person name="Detter J.C."/>
            <person name="Tapia R."/>
            <person name="Han C."/>
            <person name="Land M."/>
            <person name="Hauser L."/>
            <person name="Markowitz V."/>
            <person name="Cheng J.-F."/>
            <person name="Hugenholtz P."/>
            <person name="Woyke T."/>
            <person name="Wu D."/>
            <person name="Gronow S."/>
            <person name="Wellnitz S."/>
            <person name="Brambilla E."/>
            <person name="Klenk H.-P."/>
            <person name="Eisen J.A."/>
        </authorList>
    </citation>
    <scope>NUCLEOTIDE SEQUENCE [LARGE SCALE GENOMIC DNA]</scope>
    <source>
        <strain evidence="7">ATCC BAA-1111 / DSM 21527 / NCTC 11395 / H</strain>
    </source>
</reference>
<protein>
    <recommendedName>
        <fullName evidence="4">Monoacylglycerol lipase</fullName>
        <ecNumber evidence="3">3.1.1.23</ecNumber>
    </recommendedName>
</protein>
<evidence type="ECO:0000256" key="1">
    <source>
        <dbReference type="ARBA" id="ARBA00001613"/>
    </source>
</evidence>
<dbReference type="GO" id="GO:0047372">
    <property type="term" value="F:monoacylglycerol lipase activity"/>
    <property type="evidence" value="ECO:0007669"/>
    <property type="project" value="UniProtKB-EC"/>
</dbReference>
<evidence type="ECO:0000256" key="2">
    <source>
        <dbReference type="ARBA" id="ARBA00008645"/>
    </source>
</evidence>
<evidence type="ECO:0000313" key="6">
    <source>
        <dbReference type="EMBL" id="AFM11858.1"/>
    </source>
</evidence>
<dbReference type="InterPro" id="IPR022742">
    <property type="entry name" value="Hydrolase_4"/>
</dbReference>
<evidence type="ECO:0000259" key="5">
    <source>
        <dbReference type="Pfam" id="PF12146"/>
    </source>
</evidence>
<dbReference type="InterPro" id="IPR029058">
    <property type="entry name" value="AB_hydrolase_fold"/>
</dbReference>
<dbReference type="PATRIC" id="fig|869212.3.peg.1196"/>
<dbReference type="STRING" id="869212.Turpa_1210"/>
<sequence length="284" mass="30904">MQQTASTLKNPQDGFELYTQTWKPGKSKPKFVVVIQHGFGEHSGRYNNILAELEKEKAVVYALDARGHGKTPGKRGHIDDFNVYADDLALLIQKARKENGKLPMILLGHSMGGLIAVLAALRGDVAKELNGLAVSSGAFKPALDAVQAIKKAVGTVLARLAPAMTVPAGLDVKLISRDDNVVQAYVNDPLVHGKISMKMGVDLFATGTQLLHEASRITMPVLVFHGDADGIALAEGSREFFQGLSSKDKTLKIYPGFYHETMNEPLGDRKQVISDIIKWIKKHV</sequence>
<dbReference type="EMBL" id="CP002959">
    <property type="protein sequence ID" value="AFM11858.1"/>
    <property type="molecule type" value="Genomic_DNA"/>
</dbReference>
<dbReference type="OrthoDB" id="9806902at2"/>
<dbReference type="PANTHER" id="PTHR11614">
    <property type="entry name" value="PHOSPHOLIPASE-RELATED"/>
    <property type="match status" value="1"/>
</dbReference>
<dbReference type="Proteomes" id="UP000006048">
    <property type="component" value="Chromosome"/>
</dbReference>
<comment type="similarity">
    <text evidence="2">Belongs to the AB hydrolase superfamily.</text>
</comment>
<dbReference type="FunFam" id="3.40.50.1820:FF:000117">
    <property type="entry name" value="Monoglyceride lipase, putative"/>
    <property type="match status" value="1"/>
</dbReference>
<dbReference type="Gene3D" id="3.40.50.1820">
    <property type="entry name" value="alpha/beta hydrolase"/>
    <property type="match status" value="1"/>
</dbReference>
<keyword evidence="6" id="KW-0378">Hydrolase</keyword>
<keyword evidence="7" id="KW-1185">Reference proteome</keyword>
<evidence type="ECO:0000256" key="4">
    <source>
        <dbReference type="ARBA" id="ARBA00071261"/>
    </source>
</evidence>
<accession>I4B3K1</accession>
<organism evidence="6 7">
    <name type="scientific">Turneriella parva (strain ATCC BAA-1111 / DSM 21527 / NCTC 11395 / H)</name>
    <name type="common">Leptospira parva</name>
    <dbReference type="NCBI Taxonomy" id="869212"/>
    <lineage>
        <taxon>Bacteria</taxon>
        <taxon>Pseudomonadati</taxon>
        <taxon>Spirochaetota</taxon>
        <taxon>Spirochaetia</taxon>
        <taxon>Leptospirales</taxon>
        <taxon>Leptospiraceae</taxon>
        <taxon>Turneriella</taxon>
    </lineage>
</organism>
<dbReference type="SUPFAM" id="SSF53474">
    <property type="entry name" value="alpha/beta-Hydrolases"/>
    <property type="match status" value="1"/>
</dbReference>
<dbReference type="HOGENOM" id="CLU_026209_7_2_12"/>
<dbReference type="InterPro" id="IPR051044">
    <property type="entry name" value="MAG_DAG_Lipase"/>
</dbReference>
<dbReference type="Pfam" id="PF12146">
    <property type="entry name" value="Hydrolase_4"/>
    <property type="match status" value="1"/>
</dbReference>
<dbReference type="RefSeq" id="WP_014802374.1">
    <property type="nucleotide sequence ID" value="NC_018020.1"/>
</dbReference>
<proteinExistence type="inferred from homology"/>
<gene>
    <name evidence="6" type="ordered locus">Turpa_1210</name>
</gene>
<dbReference type="AlphaFoldDB" id="I4B3K1"/>
<comment type="catalytic activity">
    <reaction evidence="1">
        <text>Hydrolyzes glycerol monoesters of long-chain fatty acids.</text>
        <dbReference type="EC" id="3.1.1.23"/>
    </reaction>
</comment>